<dbReference type="AlphaFoldDB" id="A0A7R9HQ54"/>
<evidence type="ECO:0000313" key="3">
    <source>
        <dbReference type="EMBL" id="CAD7431079.1"/>
    </source>
</evidence>
<organism evidence="3">
    <name type="scientific">Timema monikensis</name>
    <dbReference type="NCBI Taxonomy" id="170555"/>
    <lineage>
        <taxon>Eukaryota</taxon>
        <taxon>Metazoa</taxon>
        <taxon>Ecdysozoa</taxon>
        <taxon>Arthropoda</taxon>
        <taxon>Hexapoda</taxon>
        <taxon>Insecta</taxon>
        <taxon>Pterygota</taxon>
        <taxon>Neoptera</taxon>
        <taxon>Polyneoptera</taxon>
        <taxon>Phasmatodea</taxon>
        <taxon>Timematodea</taxon>
        <taxon>Timematoidea</taxon>
        <taxon>Timematidae</taxon>
        <taxon>Timema</taxon>
    </lineage>
</organism>
<reference evidence="3" key="1">
    <citation type="submission" date="2020-11" db="EMBL/GenBank/DDBJ databases">
        <authorList>
            <person name="Tran Van P."/>
        </authorList>
    </citation>
    <scope>NUCLEOTIDE SEQUENCE</scope>
</reference>
<gene>
    <name evidence="3" type="ORF">TMSB3V08_LOCUS7823</name>
</gene>
<proteinExistence type="predicted"/>
<dbReference type="SUPFAM" id="SSF48065">
    <property type="entry name" value="DBL homology domain (DH-domain)"/>
    <property type="match status" value="1"/>
</dbReference>
<dbReference type="InterPro" id="IPR051336">
    <property type="entry name" value="RhoGEF_Guanine_NuclExch_SF"/>
</dbReference>
<dbReference type="InterPro" id="IPR035899">
    <property type="entry name" value="DBL_dom_sf"/>
</dbReference>
<accession>A0A7R9HQ54</accession>
<protein>
    <recommendedName>
        <fullName evidence="2">DH domain-containing protein</fullName>
    </recommendedName>
</protein>
<dbReference type="GO" id="GO:0005737">
    <property type="term" value="C:cytoplasm"/>
    <property type="evidence" value="ECO:0007669"/>
    <property type="project" value="TreeGrafter"/>
</dbReference>
<dbReference type="Gene3D" id="1.20.900.10">
    <property type="entry name" value="Dbl homology (DH) domain"/>
    <property type="match status" value="1"/>
</dbReference>
<sequence length="130" mass="15075">MNPSSSFFFPLHLLSRYTISAISWASILWLVRSMDDPMLQGWVPASVLERSDGEELTKHSELSRPEVAQSRREAAVRELVETEEEFGRDLQQVVERYQKPLDNTSVPHVVRENRDVIFSNFKQIADFHNT</sequence>
<name>A0A7R9HQ54_9NEOP</name>
<evidence type="ECO:0000256" key="1">
    <source>
        <dbReference type="ARBA" id="ARBA00022658"/>
    </source>
</evidence>
<dbReference type="PANTHER" id="PTHR22826:SF211">
    <property type="entry name" value="LD43457P"/>
    <property type="match status" value="1"/>
</dbReference>
<evidence type="ECO:0000259" key="2">
    <source>
        <dbReference type="PROSITE" id="PS50010"/>
    </source>
</evidence>
<keyword evidence="1" id="KW-0344">Guanine-nucleotide releasing factor</keyword>
<dbReference type="PANTHER" id="PTHR22826">
    <property type="entry name" value="RHO GUANINE EXCHANGE FACTOR-RELATED"/>
    <property type="match status" value="1"/>
</dbReference>
<dbReference type="EMBL" id="OB794782">
    <property type="protein sequence ID" value="CAD7431079.1"/>
    <property type="molecule type" value="Genomic_DNA"/>
</dbReference>
<dbReference type="PROSITE" id="PS50010">
    <property type="entry name" value="DH_2"/>
    <property type="match status" value="1"/>
</dbReference>
<dbReference type="GO" id="GO:0005085">
    <property type="term" value="F:guanyl-nucleotide exchange factor activity"/>
    <property type="evidence" value="ECO:0007669"/>
    <property type="project" value="UniProtKB-KW"/>
</dbReference>
<feature type="domain" description="DH" evidence="2">
    <location>
        <begin position="71"/>
        <end position="130"/>
    </location>
</feature>
<dbReference type="InterPro" id="IPR000219">
    <property type="entry name" value="DH_dom"/>
</dbReference>
<dbReference type="Pfam" id="PF00621">
    <property type="entry name" value="RhoGEF"/>
    <property type="match status" value="1"/>
</dbReference>